<organism evidence="2 3">
    <name type="scientific">Bradyrhizobium erythrophlei</name>
    <dbReference type="NCBI Taxonomy" id="1437360"/>
    <lineage>
        <taxon>Bacteria</taxon>
        <taxon>Pseudomonadati</taxon>
        <taxon>Pseudomonadota</taxon>
        <taxon>Alphaproteobacteria</taxon>
        <taxon>Hyphomicrobiales</taxon>
        <taxon>Nitrobacteraceae</taxon>
        <taxon>Bradyrhizobium</taxon>
    </lineage>
</organism>
<feature type="domain" description="N-acetyltransferase" evidence="1">
    <location>
        <begin position="20"/>
        <end position="156"/>
    </location>
</feature>
<dbReference type="Proteomes" id="UP000184096">
    <property type="component" value="Chromosome I"/>
</dbReference>
<accession>A0A1M7UFC9</accession>
<keyword evidence="3" id="KW-1185">Reference proteome</keyword>
<proteinExistence type="predicted"/>
<dbReference type="GO" id="GO:0016747">
    <property type="term" value="F:acyltransferase activity, transferring groups other than amino-acyl groups"/>
    <property type="evidence" value="ECO:0007669"/>
    <property type="project" value="InterPro"/>
</dbReference>
<keyword evidence="2" id="KW-0808">Transferase</keyword>
<gene>
    <name evidence="2" type="ORF">SAMN05444170_4873</name>
</gene>
<dbReference type="EMBL" id="LT670849">
    <property type="protein sequence ID" value="SHN81703.1"/>
    <property type="molecule type" value="Genomic_DNA"/>
</dbReference>
<dbReference type="AlphaFoldDB" id="A0A1M7UFC9"/>
<evidence type="ECO:0000259" key="1">
    <source>
        <dbReference type="Pfam" id="PF13302"/>
    </source>
</evidence>
<reference evidence="3" key="1">
    <citation type="submission" date="2016-11" db="EMBL/GenBank/DDBJ databases">
        <authorList>
            <person name="Varghese N."/>
            <person name="Submissions S."/>
        </authorList>
    </citation>
    <scope>NUCLEOTIDE SEQUENCE [LARGE SCALE GENOMIC DNA]</scope>
    <source>
        <strain evidence="3">GAS401</strain>
    </source>
</reference>
<dbReference type="Gene3D" id="3.40.630.30">
    <property type="match status" value="1"/>
</dbReference>
<dbReference type="RefSeq" id="WP_072821686.1">
    <property type="nucleotide sequence ID" value="NZ_LT670849.1"/>
</dbReference>
<dbReference type="InterPro" id="IPR000182">
    <property type="entry name" value="GNAT_dom"/>
</dbReference>
<dbReference type="Pfam" id="PF13302">
    <property type="entry name" value="Acetyltransf_3"/>
    <property type="match status" value="1"/>
</dbReference>
<sequence length="219" mass="24643">MPPPGSERLSKREVWFKCNRYFLRTIKREDASDRWAEWLSDPWTVHVLNTSPARIGKREIADYIKQFDQRSRLLLGIFEMGSRLHVGFVRIDLDGAGTALVNAVIGEAAHRNRGATTDVFVALLDFLFNTVGVKRTRASVLLRNQVTLTYLLKLGWQREEAPGSAVRSITDGSALETCMLSWTREGYHAFRSTPTGRRILRRVSTGASAPVRIPSAGDK</sequence>
<dbReference type="OrthoDB" id="9801656at2"/>
<name>A0A1M7UFC9_9BRAD</name>
<protein>
    <submittedName>
        <fullName evidence="2">Protein N-acetyltransferase, RimJ/RimL family</fullName>
    </submittedName>
</protein>
<evidence type="ECO:0000313" key="3">
    <source>
        <dbReference type="Proteomes" id="UP000184096"/>
    </source>
</evidence>
<dbReference type="InterPro" id="IPR016181">
    <property type="entry name" value="Acyl_CoA_acyltransferase"/>
</dbReference>
<evidence type="ECO:0000313" key="2">
    <source>
        <dbReference type="EMBL" id="SHN81703.1"/>
    </source>
</evidence>
<dbReference type="SUPFAM" id="SSF55729">
    <property type="entry name" value="Acyl-CoA N-acyltransferases (Nat)"/>
    <property type="match status" value="1"/>
</dbReference>